<reference evidence="1" key="1">
    <citation type="submission" date="2021-06" db="EMBL/GenBank/DDBJ databases">
        <authorList>
            <person name="Kallberg Y."/>
            <person name="Tangrot J."/>
            <person name="Rosling A."/>
        </authorList>
    </citation>
    <scope>NUCLEOTIDE SEQUENCE</scope>
    <source>
        <strain evidence="1">IL203A</strain>
    </source>
</reference>
<comment type="caution">
    <text evidence="1">The sequence shown here is derived from an EMBL/GenBank/DDBJ whole genome shotgun (WGS) entry which is preliminary data.</text>
</comment>
<evidence type="ECO:0000313" key="2">
    <source>
        <dbReference type="Proteomes" id="UP000789702"/>
    </source>
</evidence>
<protein>
    <submittedName>
        <fullName evidence="1">10312_t:CDS:1</fullName>
    </submittedName>
</protein>
<feature type="non-terminal residue" evidence="1">
    <location>
        <position position="83"/>
    </location>
</feature>
<organism evidence="1 2">
    <name type="scientific">Dentiscutata heterogama</name>
    <dbReference type="NCBI Taxonomy" id="1316150"/>
    <lineage>
        <taxon>Eukaryota</taxon>
        <taxon>Fungi</taxon>
        <taxon>Fungi incertae sedis</taxon>
        <taxon>Mucoromycota</taxon>
        <taxon>Glomeromycotina</taxon>
        <taxon>Glomeromycetes</taxon>
        <taxon>Diversisporales</taxon>
        <taxon>Gigasporaceae</taxon>
        <taxon>Dentiscutata</taxon>
    </lineage>
</organism>
<sequence>MEYNICSEDNNITEAILASLKDLNSTFFVKCLYSKDEDEFKSISDDELESDNNIPSNKLNEFKFIDVPDSYIKDKIYDDLKSK</sequence>
<name>A0ACA9PD95_9GLOM</name>
<dbReference type="EMBL" id="CAJVPU010026529">
    <property type="protein sequence ID" value="CAG8700232.1"/>
    <property type="molecule type" value="Genomic_DNA"/>
</dbReference>
<proteinExistence type="predicted"/>
<dbReference type="Proteomes" id="UP000789702">
    <property type="component" value="Unassembled WGS sequence"/>
</dbReference>
<keyword evidence="2" id="KW-1185">Reference proteome</keyword>
<evidence type="ECO:0000313" key="1">
    <source>
        <dbReference type="EMBL" id="CAG8700232.1"/>
    </source>
</evidence>
<accession>A0ACA9PD95</accession>
<gene>
    <name evidence="1" type="ORF">DHETER_LOCUS11715</name>
</gene>